<reference evidence="2 3" key="1">
    <citation type="journal article" date="2016" name="Nat. Commun.">
        <title>Thousands of microbial genomes shed light on interconnected biogeochemical processes in an aquifer system.</title>
        <authorList>
            <person name="Anantharaman K."/>
            <person name="Brown C.T."/>
            <person name="Hug L.A."/>
            <person name="Sharon I."/>
            <person name="Castelle C.J."/>
            <person name="Probst A.J."/>
            <person name="Thomas B.C."/>
            <person name="Singh A."/>
            <person name="Wilkins M.J."/>
            <person name="Karaoz U."/>
            <person name="Brodie E.L."/>
            <person name="Williams K.H."/>
            <person name="Hubbard S.S."/>
            <person name="Banfield J.F."/>
        </authorList>
    </citation>
    <scope>NUCLEOTIDE SEQUENCE [LARGE SCALE GENOMIC DNA]</scope>
</reference>
<keyword evidence="1" id="KW-1133">Transmembrane helix</keyword>
<keyword evidence="1" id="KW-0472">Membrane</keyword>
<evidence type="ECO:0000256" key="1">
    <source>
        <dbReference type="SAM" id="Phobius"/>
    </source>
</evidence>
<sequence>MNKKLIIILIIILVIILIGGLFIAGRGNGGTEEPGGLFSLFPFGRGEDSTETTSGPVNTDNGSDAGTAAGVTVSGLRKITTEPISGADFVTVSTTSATIRFVDKATGHIFEINSQGQTPKRISNTTIPQLEKIYWSERGDELIGRFVKDRVVNTIHMKLTAATTTTFDSENLLGIESTFLPSGIESIALSPTKDRIFYTVTSGSGAVGYTSELDGTKAANVWNSPLKYWSISWPTGTKITLNTPPSSESEGYLFSMSTKGGSMEKILGGKTALSAKVAPNGNLVVYSEKTADGTSLALLGIKEGFDIGVGVRTLADKCTWSADSLFLFCSAPKNQIPLNAPDSWYQGIVQFNDNIFRISVGGGSVELLAEPEVSFGQAVDAVDLRISADNKYLIFINKIDGALWMLTVPEFVEETAD</sequence>
<evidence type="ECO:0000313" key="3">
    <source>
        <dbReference type="Proteomes" id="UP000176800"/>
    </source>
</evidence>
<feature type="transmembrane region" description="Helical" evidence="1">
    <location>
        <begin position="5"/>
        <end position="24"/>
    </location>
</feature>
<protein>
    <recommendedName>
        <fullName evidence="4">Dipeptidylpeptidase IV N-terminal domain-containing protein</fullName>
    </recommendedName>
</protein>
<accession>A0A1G2U5W3</accession>
<dbReference type="AlphaFoldDB" id="A0A1G2U5W3"/>
<dbReference type="EMBL" id="MHWE01000008">
    <property type="protein sequence ID" value="OHB04350.1"/>
    <property type="molecule type" value="Genomic_DNA"/>
</dbReference>
<gene>
    <name evidence="2" type="ORF">A3B14_02695</name>
</gene>
<evidence type="ECO:0000313" key="2">
    <source>
        <dbReference type="EMBL" id="OHB04350.1"/>
    </source>
</evidence>
<keyword evidence="1" id="KW-0812">Transmembrane</keyword>
<evidence type="ECO:0008006" key="4">
    <source>
        <dbReference type="Google" id="ProtNLM"/>
    </source>
</evidence>
<organism evidence="2 3">
    <name type="scientific">Candidatus Zambryskibacteria bacterium RIFCSPLOWO2_01_FULL_45_21</name>
    <dbReference type="NCBI Taxonomy" id="1802761"/>
    <lineage>
        <taxon>Bacteria</taxon>
        <taxon>Candidatus Zambryskiibacteriota</taxon>
    </lineage>
</organism>
<dbReference type="InterPro" id="IPR011042">
    <property type="entry name" value="6-blade_b-propeller_TolB-like"/>
</dbReference>
<comment type="caution">
    <text evidence="2">The sequence shown here is derived from an EMBL/GenBank/DDBJ whole genome shotgun (WGS) entry which is preliminary data.</text>
</comment>
<proteinExistence type="predicted"/>
<dbReference type="SUPFAM" id="SSF82171">
    <property type="entry name" value="DPP6 N-terminal domain-like"/>
    <property type="match status" value="1"/>
</dbReference>
<dbReference type="Proteomes" id="UP000176800">
    <property type="component" value="Unassembled WGS sequence"/>
</dbReference>
<dbReference type="Gene3D" id="2.120.10.30">
    <property type="entry name" value="TolB, C-terminal domain"/>
    <property type="match status" value="1"/>
</dbReference>
<name>A0A1G2U5W3_9BACT</name>